<dbReference type="AlphaFoldDB" id="A0A176RUJ5"/>
<dbReference type="SUPFAM" id="SSF52821">
    <property type="entry name" value="Rhodanese/Cell cycle control phosphatase"/>
    <property type="match status" value="1"/>
</dbReference>
<dbReference type="Gene3D" id="3.40.250.10">
    <property type="entry name" value="Rhodanese-like domain"/>
    <property type="match status" value="1"/>
</dbReference>
<keyword evidence="3" id="KW-1185">Reference proteome</keyword>
<name>A0A176RUJ5_9GAMM</name>
<proteinExistence type="predicted"/>
<accession>A0A176RUJ5</accession>
<gene>
    <name evidence="2" type="ORF">THIOM_004943</name>
</gene>
<sequence length="60" mass="6947">MDKQTTLLLICHEGSRSARAIDLLLEQGYEKVYSVEGGIIKWKADDLPWSDEPDIEQMYF</sequence>
<dbReference type="InterPro" id="IPR036873">
    <property type="entry name" value="Rhodanese-like_dom_sf"/>
</dbReference>
<evidence type="ECO:0000259" key="1">
    <source>
        <dbReference type="PROSITE" id="PS50206"/>
    </source>
</evidence>
<reference evidence="2 3" key="1">
    <citation type="submission" date="2016-05" db="EMBL/GenBank/DDBJ databases">
        <title>Single-cell genome of chain-forming Candidatus Thiomargarita nelsonii and comparison to other large sulfur-oxidizing bacteria.</title>
        <authorList>
            <person name="Winkel M."/>
            <person name="Salman V."/>
            <person name="Woyke T."/>
            <person name="Schulz-Vogt H."/>
            <person name="Richter M."/>
            <person name="Flood B."/>
            <person name="Bailey J."/>
            <person name="Amann R."/>
            <person name="Mussmann M."/>
        </authorList>
    </citation>
    <scope>NUCLEOTIDE SEQUENCE [LARGE SCALE GENOMIC DNA]</scope>
    <source>
        <strain evidence="2 3">THI036</strain>
    </source>
</reference>
<evidence type="ECO:0000313" key="2">
    <source>
        <dbReference type="EMBL" id="OAD19420.1"/>
    </source>
</evidence>
<feature type="domain" description="Rhodanese" evidence="1">
    <location>
        <begin position="2"/>
        <end position="51"/>
    </location>
</feature>
<comment type="caution">
    <text evidence="2">The sequence shown here is derived from an EMBL/GenBank/DDBJ whole genome shotgun (WGS) entry which is preliminary data.</text>
</comment>
<dbReference type="PROSITE" id="PS50206">
    <property type="entry name" value="RHODANESE_3"/>
    <property type="match status" value="1"/>
</dbReference>
<dbReference type="InterPro" id="IPR001763">
    <property type="entry name" value="Rhodanese-like_dom"/>
</dbReference>
<dbReference type="CDD" id="cd00158">
    <property type="entry name" value="RHOD"/>
    <property type="match status" value="1"/>
</dbReference>
<dbReference type="Proteomes" id="UP000076962">
    <property type="component" value="Unassembled WGS sequence"/>
</dbReference>
<dbReference type="EMBL" id="LUTY01002807">
    <property type="protein sequence ID" value="OAD19420.1"/>
    <property type="molecule type" value="Genomic_DNA"/>
</dbReference>
<evidence type="ECO:0000313" key="3">
    <source>
        <dbReference type="Proteomes" id="UP000076962"/>
    </source>
</evidence>
<organism evidence="2 3">
    <name type="scientific">Candidatus Thiomargarita nelsonii</name>
    <dbReference type="NCBI Taxonomy" id="1003181"/>
    <lineage>
        <taxon>Bacteria</taxon>
        <taxon>Pseudomonadati</taxon>
        <taxon>Pseudomonadota</taxon>
        <taxon>Gammaproteobacteria</taxon>
        <taxon>Thiotrichales</taxon>
        <taxon>Thiotrichaceae</taxon>
        <taxon>Thiomargarita</taxon>
    </lineage>
</organism>
<dbReference type="Pfam" id="PF00581">
    <property type="entry name" value="Rhodanese"/>
    <property type="match status" value="1"/>
</dbReference>
<protein>
    <submittedName>
        <fullName evidence="2">Rhodanese domain protein</fullName>
    </submittedName>
</protein>